<accession>A0ABW2UHV8</accession>
<dbReference type="PANTHER" id="PTHR43071:SF1">
    <property type="entry name" value="2-AMINO-4-HYDROXY-6-HYDROXYMETHYLDIHYDROPTERIDINE PYROPHOSPHOKINASE"/>
    <property type="match status" value="1"/>
</dbReference>
<comment type="function">
    <text evidence="10">Catalyzes the transfer of pyrophosphate from adenosine triphosphate (ATP) to 6-hydroxymethyl-7,8-dihydropterin, an enzymatic step in folate biosynthesis pathway.</text>
</comment>
<evidence type="ECO:0000256" key="8">
    <source>
        <dbReference type="ARBA" id="ARBA00022840"/>
    </source>
</evidence>
<evidence type="ECO:0000256" key="11">
    <source>
        <dbReference type="ARBA" id="ARBA00029766"/>
    </source>
</evidence>
<dbReference type="RefSeq" id="WP_377398705.1">
    <property type="nucleotide sequence ID" value="NZ_JBHTFQ010000001.1"/>
</dbReference>
<dbReference type="SUPFAM" id="SSF55083">
    <property type="entry name" value="6-hydroxymethyl-7,8-dihydropterin pyrophosphokinase, HPPK"/>
    <property type="match status" value="1"/>
</dbReference>
<feature type="domain" description="7,8-dihydro-6-hydroxymethylpterin-pyrophosphokinase" evidence="13">
    <location>
        <begin position="17"/>
        <end position="166"/>
    </location>
</feature>
<evidence type="ECO:0000259" key="13">
    <source>
        <dbReference type="Pfam" id="PF01288"/>
    </source>
</evidence>
<reference evidence="15" key="1">
    <citation type="journal article" date="2019" name="Int. J. Syst. Evol. Microbiol.">
        <title>The Global Catalogue of Microorganisms (GCM) 10K type strain sequencing project: providing services to taxonomists for standard genome sequencing and annotation.</title>
        <authorList>
            <consortium name="The Broad Institute Genomics Platform"/>
            <consortium name="The Broad Institute Genome Sequencing Center for Infectious Disease"/>
            <person name="Wu L."/>
            <person name="Ma J."/>
        </authorList>
    </citation>
    <scope>NUCLEOTIDE SEQUENCE [LARGE SCALE GENOMIC DNA]</scope>
    <source>
        <strain evidence="15">CGMCC 1.12750</strain>
    </source>
</reference>
<comment type="pathway">
    <text evidence="1">Cofactor biosynthesis; tetrahydrofolate biosynthesis; 2-amino-4-hydroxy-6-hydroxymethyl-7,8-dihydropteridine diphosphate from 7,8-dihydroneopterin triphosphate: step 4/4.</text>
</comment>
<dbReference type="InterPro" id="IPR035907">
    <property type="entry name" value="Hppk_sf"/>
</dbReference>
<dbReference type="EC" id="2.7.6.3" evidence="3"/>
<proteinExistence type="inferred from homology"/>
<protein>
    <recommendedName>
        <fullName evidence="4">2-amino-4-hydroxy-6-hydroxymethyldihydropteridine pyrophosphokinase</fullName>
        <ecNumber evidence="3">2.7.6.3</ecNumber>
    </recommendedName>
    <alternativeName>
        <fullName evidence="11">6-hydroxymethyl-7,8-dihydropterin pyrophosphokinase</fullName>
    </alternativeName>
    <alternativeName>
        <fullName evidence="12">7,8-dihydro-6-hydroxymethylpterin-pyrophosphokinase</fullName>
    </alternativeName>
</protein>
<evidence type="ECO:0000256" key="4">
    <source>
        <dbReference type="ARBA" id="ARBA00016218"/>
    </source>
</evidence>
<keyword evidence="9" id="KW-0289">Folate biosynthesis</keyword>
<dbReference type="Proteomes" id="UP001596516">
    <property type="component" value="Unassembled WGS sequence"/>
</dbReference>
<keyword evidence="5 14" id="KW-0808">Transferase</keyword>
<evidence type="ECO:0000256" key="1">
    <source>
        <dbReference type="ARBA" id="ARBA00005051"/>
    </source>
</evidence>
<evidence type="ECO:0000256" key="7">
    <source>
        <dbReference type="ARBA" id="ARBA00022777"/>
    </source>
</evidence>
<dbReference type="EMBL" id="JBHTFQ010000001">
    <property type="protein sequence ID" value="MFC7703106.1"/>
    <property type="molecule type" value="Genomic_DNA"/>
</dbReference>
<evidence type="ECO:0000256" key="5">
    <source>
        <dbReference type="ARBA" id="ARBA00022679"/>
    </source>
</evidence>
<gene>
    <name evidence="14" type="primary">folK</name>
    <name evidence="14" type="ORF">ACFQXB_02715</name>
</gene>
<evidence type="ECO:0000256" key="12">
    <source>
        <dbReference type="ARBA" id="ARBA00033413"/>
    </source>
</evidence>
<dbReference type="NCBIfam" id="TIGR01498">
    <property type="entry name" value="folK"/>
    <property type="match status" value="1"/>
</dbReference>
<comment type="similarity">
    <text evidence="2">Belongs to the HPPK family.</text>
</comment>
<dbReference type="Gene3D" id="3.30.70.560">
    <property type="entry name" value="7,8-Dihydro-6-hydroxymethylpterin-pyrophosphokinase HPPK"/>
    <property type="match status" value="1"/>
</dbReference>
<dbReference type="PANTHER" id="PTHR43071">
    <property type="entry name" value="2-AMINO-4-HYDROXY-6-HYDROXYMETHYLDIHYDROPTERIDINE PYROPHOSPHOKINASE"/>
    <property type="match status" value="1"/>
</dbReference>
<evidence type="ECO:0000313" key="15">
    <source>
        <dbReference type="Proteomes" id="UP001596516"/>
    </source>
</evidence>
<keyword evidence="7" id="KW-0418">Kinase</keyword>
<dbReference type="GO" id="GO:0003848">
    <property type="term" value="F:2-amino-4-hydroxy-6-hydroxymethyldihydropteridine diphosphokinase activity"/>
    <property type="evidence" value="ECO:0007669"/>
    <property type="project" value="UniProtKB-EC"/>
</dbReference>
<evidence type="ECO:0000256" key="10">
    <source>
        <dbReference type="ARBA" id="ARBA00029409"/>
    </source>
</evidence>
<keyword evidence="6" id="KW-0547">Nucleotide-binding</keyword>
<evidence type="ECO:0000256" key="3">
    <source>
        <dbReference type="ARBA" id="ARBA00013253"/>
    </source>
</evidence>
<organism evidence="14 15">
    <name type="scientific">Plastorhodobacter daqingensis</name>
    <dbReference type="NCBI Taxonomy" id="1387281"/>
    <lineage>
        <taxon>Bacteria</taxon>
        <taxon>Pseudomonadati</taxon>
        <taxon>Pseudomonadota</taxon>
        <taxon>Alphaproteobacteria</taxon>
        <taxon>Rhodobacterales</taxon>
        <taxon>Paracoccaceae</taxon>
        <taxon>Plastorhodobacter</taxon>
    </lineage>
</organism>
<dbReference type="InterPro" id="IPR000550">
    <property type="entry name" value="Hppk"/>
</dbReference>
<dbReference type="Pfam" id="PF01288">
    <property type="entry name" value="HPPK"/>
    <property type="match status" value="1"/>
</dbReference>
<sequence length="198" mass="21975">MTISNTKIGITNPTFLIAIGSNQPWQDLGAAELVQEAIRRLGDIATRVRPSALYATPCFPAGAGPDYVNAAVWIEAQIRPEDMLQRLHAIEQDLGRMRAGRWGMRTIDLDLIACGDRVLPDRDVWAHWRGLTPEDQQRCAPDRLILPHPRMQERAFVLVPLADVAPGWRHPVIGATVAQMLAALPATDRAEVRMLPQP</sequence>
<comment type="caution">
    <text evidence="14">The sequence shown here is derived from an EMBL/GenBank/DDBJ whole genome shotgun (WGS) entry which is preliminary data.</text>
</comment>
<keyword evidence="15" id="KW-1185">Reference proteome</keyword>
<keyword evidence="8" id="KW-0067">ATP-binding</keyword>
<evidence type="ECO:0000256" key="9">
    <source>
        <dbReference type="ARBA" id="ARBA00022909"/>
    </source>
</evidence>
<evidence type="ECO:0000256" key="2">
    <source>
        <dbReference type="ARBA" id="ARBA00005810"/>
    </source>
</evidence>
<evidence type="ECO:0000313" key="14">
    <source>
        <dbReference type="EMBL" id="MFC7703106.1"/>
    </source>
</evidence>
<name>A0ABW2UHV8_9RHOB</name>
<dbReference type="CDD" id="cd00483">
    <property type="entry name" value="HPPK"/>
    <property type="match status" value="1"/>
</dbReference>
<evidence type="ECO:0000256" key="6">
    <source>
        <dbReference type="ARBA" id="ARBA00022741"/>
    </source>
</evidence>